<comment type="catalytic activity">
    <reaction evidence="9">
        <text>L-methionyl-[protein] + S-adenosyl-L-methionine = S-methyl-L-methionyl-[protein] + S-adenosyl-L-homocysteine</text>
        <dbReference type="Rhea" id="RHEA:60560"/>
        <dbReference type="Rhea" id="RHEA-COMP:12313"/>
        <dbReference type="Rhea" id="RHEA-COMP:15592"/>
        <dbReference type="ChEBI" id="CHEBI:16044"/>
        <dbReference type="ChEBI" id="CHEBI:57856"/>
        <dbReference type="ChEBI" id="CHEBI:59789"/>
        <dbReference type="ChEBI" id="CHEBI:142742"/>
    </reaction>
    <physiologicalReaction direction="left-to-right" evidence="9">
        <dbReference type="Rhea" id="RHEA:60561"/>
    </physiologicalReaction>
</comment>
<reference evidence="10" key="1">
    <citation type="journal article" date="2020" name="Stud. Mycol.">
        <title>101 Dothideomycetes genomes: a test case for predicting lifestyles and emergence of pathogens.</title>
        <authorList>
            <person name="Haridas S."/>
            <person name="Albert R."/>
            <person name="Binder M."/>
            <person name="Bloem J."/>
            <person name="Labutti K."/>
            <person name="Salamov A."/>
            <person name="Andreopoulos B."/>
            <person name="Baker S."/>
            <person name="Barry K."/>
            <person name="Bills G."/>
            <person name="Bluhm B."/>
            <person name="Cannon C."/>
            <person name="Castanera R."/>
            <person name="Culley D."/>
            <person name="Daum C."/>
            <person name="Ezra D."/>
            <person name="Gonzalez J."/>
            <person name="Henrissat B."/>
            <person name="Kuo A."/>
            <person name="Liang C."/>
            <person name="Lipzen A."/>
            <person name="Lutzoni F."/>
            <person name="Magnuson J."/>
            <person name="Mondo S."/>
            <person name="Nolan M."/>
            <person name="Ohm R."/>
            <person name="Pangilinan J."/>
            <person name="Park H.-J."/>
            <person name="Ramirez L."/>
            <person name="Alfaro M."/>
            <person name="Sun H."/>
            <person name="Tritt A."/>
            <person name="Yoshinaga Y."/>
            <person name="Zwiers L.-H."/>
            <person name="Turgeon B."/>
            <person name="Goodwin S."/>
            <person name="Spatafora J."/>
            <person name="Crous P."/>
            <person name="Grigoriev I."/>
        </authorList>
    </citation>
    <scope>NUCLEOTIDE SEQUENCE</scope>
    <source>
        <strain evidence="10">CBS 116435</strain>
    </source>
</reference>
<keyword evidence="11" id="KW-1185">Reference proteome</keyword>
<dbReference type="Gene3D" id="3.40.50.150">
    <property type="entry name" value="Vaccinia Virus protein VP39"/>
    <property type="match status" value="1"/>
</dbReference>
<name>A0A9P4Q4W2_9PEZI</name>
<dbReference type="EMBL" id="MU003809">
    <property type="protein sequence ID" value="KAF2719560.1"/>
    <property type="molecule type" value="Genomic_DNA"/>
</dbReference>
<evidence type="ECO:0000256" key="1">
    <source>
        <dbReference type="ARBA" id="ARBA00004123"/>
    </source>
</evidence>
<evidence type="ECO:0000256" key="8">
    <source>
        <dbReference type="ARBA" id="ARBA00038158"/>
    </source>
</evidence>
<evidence type="ECO:0000256" key="4">
    <source>
        <dbReference type="ARBA" id="ARBA00022691"/>
    </source>
</evidence>
<evidence type="ECO:0000256" key="5">
    <source>
        <dbReference type="ARBA" id="ARBA00023015"/>
    </source>
</evidence>
<gene>
    <name evidence="10" type="ORF">K431DRAFT_108330</name>
</gene>
<dbReference type="OrthoDB" id="2013972at2759"/>
<protein>
    <submittedName>
        <fullName evidence="10">S-adenosyl-L-methionine-dependent methyltransferase</fullName>
    </submittedName>
</protein>
<evidence type="ECO:0000313" key="10">
    <source>
        <dbReference type="EMBL" id="KAF2719560.1"/>
    </source>
</evidence>
<organism evidence="10 11">
    <name type="scientific">Polychaeton citri CBS 116435</name>
    <dbReference type="NCBI Taxonomy" id="1314669"/>
    <lineage>
        <taxon>Eukaryota</taxon>
        <taxon>Fungi</taxon>
        <taxon>Dikarya</taxon>
        <taxon>Ascomycota</taxon>
        <taxon>Pezizomycotina</taxon>
        <taxon>Dothideomycetes</taxon>
        <taxon>Dothideomycetidae</taxon>
        <taxon>Capnodiales</taxon>
        <taxon>Capnodiaceae</taxon>
        <taxon>Polychaeton</taxon>
    </lineage>
</organism>
<evidence type="ECO:0000256" key="2">
    <source>
        <dbReference type="ARBA" id="ARBA00022603"/>
    </source>
</evidence>
<dbReference type="PANTHER" id="PTHR43591:SF30">
    <property type="entry name" value="PROTEIN-METHIONINE METHYLTRANSFERASE LAEA"/>
    <property type="match status" value="1"/>
</dbReference>
<evidence type="ECO:0000256" key="7">
    <source>
        <dbReference type="ARBA" id="ARBA00023242"/>
    </source>
</evidence>
<keyword evidence="7" id="KW-0539">Nucleus</keyword>
<keyword evidence="6" id="KW-0804">Transcription</keyword>
<keyword evidence="4" id="KW-0949">S-adenosyl-L-methionine</keyword>
<dbReference type="GO" id="GO:0008168">
    <property type="term" value="F:methyltransferase activity"/>
    <property type="evidence" value="ECO:0007669"/>
    <property type="project" value="UniProtKB-KW"/>
</dbReference>
<keyword evidence="3" id="KW-0808">Transferase</keyword>
<comment type="subcellular location">
    <subcellularLocation>
        <location evidence="1">Nucleus</location>
    </subcellularLocation>
</comment>
<proteinExistence type="inferred from homology"/>
<dbReference type="Proteomes" id="UP000799441">
    <property type="component" value="Unassembled WGS sequence"/>
</dbReference>
<comment type="similarity">
    <text evidence="8">Belongs to the methyltransferase superfamily. LaeA methyltransferase family.</text>
</comment>
<dbReference type="AlphaFoldDB" id="A0A9P4Q4W2"/>
<evidence type="ECO:0000256" key="9">
    <source>
        <dbReference type="ARBA" id="ARBA00047870"/>
    </source>
</evidence>
<accession>A0A9P4Q4W2</accession>
<dbReference type="GO" id="GO:0032259">
    <property type="term" value="P:methylation"/>
    <property type="evidence" value="ECO:0007669"/>
    <property type="project" value="UniProtKB-KW"/>
</dbReference>
<keyword evidence="5" id="KW-0805">Transcription regulation</keyword>
<dbReference type="SUPFAM" id="SSF53335">
    <property type="entry name" value="S-adenosyl-L-methionine-dependent methyltransferases"/>
    <property type="match status" value="1"/>
</dbReference>
<evidence type="ECO:0000256" key="6">
    <source>
        <dbReference type="ARBA" id="ARBA00023163"/>
    </source>
</evidence>
<comment type="caution">
    <text evidence="10">The sequence shown here is derived from an EMBL/GenBank/DDBJ whole genome shotgun (WGS) entry which is preliminary data.</text>
</comment>
<dbReference type="PANTHER" id="PTHR43591">
    <property type="entry name" value="METHYLTRANSFERASE"/>
    <property type="match status" value="1"/>
</dbReference>
<dbReference type="GO" id="GO:0005634">
    <property type="term" value="C:nucleus"/>
    <property type="evidence" value="ECO:0007669"/>
    <property type="project" value="UniProtKB-SubCell"/>
</dbReference>
<keyword evidence="2 10" id="KW-0489">Methyltransferase</keyword>
<evidence type="ECO:0000256" key="3">
    <source>
        <dbReference type="ARBA" id="ARBA00022679"/>
    </source>
</evidence>
<dbReference type="Pfam" id="PF13489">
    <property type="entry name" value="Methyltransf_23"/>
    <property type="match status" value="1"/>
</dbReference>
<evidence type="ECO:0000313" key="11">
    <source>
        <dbReference type="Proteomes" id="UP000799441"/>
    </source>
</evidence>
<dbReference type="CDD" id="cd02440">
    <property type="entry name" value="AdoMet_MTases"/>
    <property type="match status" value="1"/>
</dbReference>
<sequence>MLKQHFLRYADDRINIRPLTAISPKRVLDVGCGSGGWAVEIAMEYPQASVVAIDLVDAIPTKPPNLHWKILNFDQPQWGLEEGSFDLIHLGHLCGSVSNWDRLFSKCFRYLAPGGHLEIIEMDWEPRCEDGSLPPNSPMHQWWEYMKASTTARPIAYRHDTGEMLEQAGFVQVSHLGPNRVPFNDWPEKIKSANVTKDHEAAVLGINHCCNMTGGTSLCTSTATSNNNQSRGFEALTMRPFTQKLGWQPTQVWDFLKSVDTCMKKQKHHGYHDLHIWTARKPAANGTPL</sequence>
<dbReference type="InterPro" id="IPR029063">
    <property type="entry name" value="SAM-dependent_MTases_sf"/>
</dbReference>